<protein>
    <submittedName>
        <fullName evidence="1">Uncharacterized protein</fullName>
    </submittedName>
</protein>
<organism evidence="1 2">
    <name type="scientific">Candidatus Desulfatibia profunda</name>
    <dbReference type="NCBI Taxonomy" id="2841695"/>
    <lineage>
        <taxon>Bacteria</taxon>
        <taxon>Pseudomonadati</taxon>
        <taxon>Thermodesulfobacteriota</taxon>
        <taxon>Desulfobacteria</taxon>
        <taxon>Desulfobacterales</taxon>
        <taxon>Desulfobacterales incertae sedis</taxon>
        <taxon>Candidatus Desulfatibia</taxon>
    </lineage>
</organism>
<evidence type="ECO:0000313" key="1">
    <source>
        <dbReference type="EMBL" id="MBC8361997.1"/>
    </source>
</evidence>
<name>A0A8J6NLF9_9BACT</name>
<dbReference type="EMBL" id="JACNJH010000163">
    <property type="protein sequence ID" value="MBC8361997.1"/>
    <property type="molecule type" value="Genomic_DNA"/>
</dbReference>
<comment type="caution">
    <text evidence="1">The sequence shown here is derived from an EMBL/GenBank/DDBJ whole genome shotgun (WGS) entry which is preliminary data.</text>
</comment>
<dbReference type="AlphaFoldDB" id="A0A8J6NLF9"/>
<gene>
    <name evidence="1" type="ORF">H8E23_11435</name>
</gene>
<dbReference type="Proteomes" id="UP000603434">
    <property type="component" value="Unassembled WGS sequence"/>
</dbReference>
<proteinExistence type="predicted"/>
<evidence type="ECO:0000313" key="2">
    <source>
        <dbReference type="Proteomes" id="UP000603434"/>
    </source>
</evidence>
<reference evidence="1 2" key="1">
    <citation type="submission" date="2020-08" db="EMBL/GenBank/DDBJ databases">
        <title>Bridging the membrane lipid divide: bacteria of the FCB group superphylum have the potential to synthesize archaeal ether lipids.</title>
        <authorList>
            <person name="Villanueva L."/>
            <person name="Von Meijenfeldt F.A.B."/>
            <person name="Westbye A.B."/>
            <person name="Yadav S."/>
            <person name="Hopmans E.C."/>
            <person name="Dutilh B.E."/>
            <person name="Sinninghe Damste J.S."/>
        </authorList>
    </citation>
    <scope>NUCLEOTIDE SEQUENCE [LARGE SCALE GENOMIC DNA]</scope>
    <source>
        <strain evidence="1">NIOZ-UU30</strain>
    </source>
</reference>
<sequence>MLNTSQIYEYPFRNPQKNFSGGNKRPNPEAMFAEQFARSYRDRFSQIHSGTCKDRTLFVREVPVSGNGIADLLVFSWSNTLTPQESISLDLEQLDPTVRAFEFKLSDWRKGMMQAHRYKYFSNASILVLPRNKMKSVKPELDLFRKLRVGLWGFLPETGSITCFYTPRPKQQQITKHAQKAIRLASQAVCS</sequence>
<accession>A0A8J6NLF9</accession>